<name>A0A6G0WEG4_9STRA</name>
<dbReference type="EMBL" id="VJMJ01000234">
    <property type="protein sequence ID" value="KAF0725736.1"/>
    <property type="molecule type" value="Genomic_DNA"/>
</dbReference>
<organism evidence="2 3">
    <name type="scientific">Aphanomyces euteiches</name>
    <dbReference type="NCBI Taxonomy" id="100861"/>
    <lineage>
        <taxon>Eukaryota</taxon>
        <taxon>Sar</taxon>
        <taxon>Stramenopiles</taxon>
        <taxon>Oomycota</taxon>
        <taxon>Saprolegniomycetes</taxon>
        <taxon>Saprolegniales</taxon>
        <taxon>Verrucalvaceae</taxon>
        <taxon>Aphanomyces</taxon>
    </lineage>
</organism>
<accession>A0A6G0WEG4</accession>
<sequence length="66" mass="7552">MTVENIIVHRQTRSASSADEETKTAVEAIAVNQQLTYEQLRAFWDEHQAQRRDTGTALGAQHERQE</sequence>
<evidence type="ECO:0000313" key="3">
    <source>
        <dbReference type="Proteomes" id="UP000481153"/>
    </source>
</evidence>
<keyword evidence="3" id="KW-1185">Reference proteome</keyword>
<reference evidence="2 3" key="1">
    <citation type="submission" date="2019-07" db="EMBL/GenBank/DDBJ databases">
        <title>Genomics analysis of Aphanomyces spp. identifies a new class of oomycete effector associated with host adaptation.</title>
        <authorList>
            <person name="Gaulin E."/>
        </authorList>
    </citation>
    <scope>NUCLEOTIDE SEQUENCE [LARGE SCALE GENOMIC DNA]</scope>
    <source>
        <strain evidence="2 3">ATCC 201684</strain>
    </source>
</reference>
<dbReference type="AlphaFoldDB" id="A0A6G0WEG4"/>
<dbReference type="Proteomes" id="UP000481153">
    <property type="component" value="Unassembled WGS sequence"/>
</dbReference>
<evidence type="ECO:0000256" key="1">
    <source>
        <dbReference type="SAM" id="MobiDB-lite"/>
    </source>
</evidence>
<proteinExistence type="predicted"/>
<gene>
    <name evidence="2" type="ORF">Ae201684_015888</name>
</gene>
<comment type="caution">
    <text evidence="2">The sequence shown here is derived from an EMBL/GenBank/DDBJ whole genome shotgun (WGS) entry which is preliminary data.</text>
</comment>
<feature type="region of interest" description="Disordered" evidence="1">
    <location>
        <begin position="1"/>
        <end position="21"/>
    </location>
</feature>
<evidence type="ECO:0000313" key="2">
    <source>
        <dbReference type="EMBL" id="KAF0725736.1"/>
    </source>
</evidence>
<protein>
    <submittedName>
        <fullName evidence="2">Uncharacterized protein</fullName>
    </submittedName>
</protein>